<dbReference type="Gene3D" id="3.30.310.50">
    <property type="entry name" value="Alpha-D-phosphohexomutase, C-terminal domain"/>
    <property type="match status" value="1"/>
</dbReference>
<reference evidence="13" key="1">
    <citation type="submission" date="2005-10" db="EMBL/GenBank/DDBJ databases">
        <title>Complete sequence of Pelobacter carbinolicus DSM 2380.</title>
        <authorList>
            <person name="Copeland A."/>
            <person name="Lucas S."/>
            <person name="Lapidus A."/>
            <person name="Barry K."/>
            <person name="Detter J.C."/>
            <person name="Glavina T."/>
            <person name="Hammon N."/>
            <person name="Israni S."/>
            <person name="Pitluck S."/>
            <person name="Chertkov O."/>
            <person name="Schmutz J."/>
            <person name="Larimer F."/>
            <person name="Land M."/>
            <person name="Kyrpides N."/>
            <person name="Ivanova N."/>
            <person name="Richardson P."/>
        </authorList>
    </citation>
    <scope>NUCLEOTIDE SEQUENCE [LARGE SCALE GENOMIC DNA]</scope>
    <source>
        <strain evidence="13">DSM 2380 / NBRC 103641 / GraBd1</strain>
    </source>
</reference>
<dbReference type="SUPFAM" id="SSF55957">
    <property type="entry name" value="Phosphoglucomutase, C-terminal domain"/>
    <property type="match status" value="1"/>
</dbReference>
<organism evidence="12 13">
    <name type="scientific">Syntrophotalea carbinolica (strain DSM 2380 / NBRC 103641 / GraBd1)</name>
    <name type="common">Pelobacter carbinolicus</name>
    <dbReference type="NCBI Taxonomy" id="338963"/>
    <lineage>
        <taxon>Bacteria</taxon>
        <taxon>Pseudomonadati</taxon>
        <taxon>Thermodesulfobacteriota</taxon>
        <taxon>Desulfuromonadia</taxon>
        <taxon>Desulfuromonadales</taxon>
        <taxon>Syntrophotaleaceae</taxon>
        <taxon>Syntrophotalea</taxon>
    </lineage>
</organism>
<evidence type="ECO:0000256" key="3">
    <source>
        <dbReference type="ARBA" id="ARBA00022553"/>
    </source>
</evidence>
<dbReference type="AlphaFoldDB" id="Q3A327"/>
<dbReference type="Proteomes" id="UP000002534">
    <property type="component" value="Chromosome"/>
</dbReference>
<dbReference type="InterPro" id="IPR016055">
    <property type="entry name" value="A-D-PHexomutase_a/b/a-I/II/III"/>
</dbReference>
<dbReference type="Pfam" id="PF02878">
    <property type="entry name" value="PGM_PMM_I"/>
    <property type="match status" value="1"/>
</dbReference>
<sequence length="550" mass="58920">MTLHPLAGHPAPKSLLSNIPRLISDYYTRHPDLSDETNLVVFGTSGHRGTSTKGSFNEHHILAILQAICDYRKDAGIDGPLFLGMDTHALSEPAHATALQVLAANGVEVRVAKDLEYTPTPVISHAILTYNRGRKRHLADGIVITPSHNPPDNGGIKYNPPNGGPADTDVTSAIADKSNTYLRQSLAGVKRLPYDQALNAPSTVPYDFISPYVDDLDNVIDMEAIKNAGLRIAADALGGSGLGFWRPIAEKYGLDIDLINGHPDPTFSFMCVDKDGKIRMDCSSASAMTGLIELKDAYDIAFGNDPDFDRHGIVTPSAGLMNPNHYLAVAINYLFSHRSAWRNNAIIGKTLVSSSMIDRVAADLGRPLAEVPVGFKWFVDGLADGSYGFGGEESAGASFLRKDGSVWSTDKDGIILCLLAAEITAVTGRDPAQHYQDLVQKFGDPIYARIDAAATSIQKAVLSKLSPEQITADTLAGEPIIAKLTNAPGNGAGIGGLKVTTANGWFAARPSGTEDIYKIYAESFKDEAHLKQIQQQAQAIVSEVFKAAEA</sequence>
<evidence type="ECO:0000259" key="10">
    <source>
        <dbReference type="Pfam" id="PF02879"/>
    </source>
</evidence>
<evidence type="ECO:0000256" key="5">
    <source>
        <dbReference type="ARBA" id="ARBA00022842"/>
    </source>
</evidence>
<dbReference type="GO" id="GO:0005975">
    <property type="term" value="P:carbohydrate metabolic process"/>
    <property type="evidence" value="ECO:0007669"/>
    <property type="project" value="InterPro"/>
</dbReference>
<feature type="domain" description="Alpha-D-phosphohexomutase alpha/beta/alpha" evidence="10">
    <location>
        <begin position="211"/>
        <end position="316"/>
    </location>
</feature>
<dbReference type="GO" id="GO:0000287">
    <property type="term" value="F:magnesium ion binding"/>
    <property type="evidence" value="ECO:0007669"/>
    <property type="project" value="InterPro"/>
</dbReference>
<dbReference type="PANTHER" id="PTHR45745">
    <property type="entry name" value="PHOSPHOMANNOMUTASE 45A"/>
    <property type="match status" value="1"/>
</dbReference>
<feature type="domain" description="Alpha-D-phosphohexomutase alpha/beta/alpha" evidence="9">
    <location>
        <begin position="41"/>
        <end position="180"/>
    </location>
</feature>
<reference evidence="12 13" key="2">
    <citation type="journal article" date="2012" name="BMC Genomics">
        <title>The genome of Pelobacter carbinolicus reveals surprising metabolic capabilities and physiological features.</title>
        <authorList>
            <person name="Aklujkar M."/>
            <person name="Haveman S.A."/>
            <person name="Didonato R.Jr."/>
            <person name="Chertkov O."/>
            <person name="Han C.S."/>
            <person name="Land M.L."/>
            <person name="Brown P."/>
            <person name="Lovley D.R."/>
        </authorList>
    </citation>
    <scope>NUCLEOTIDE SEQUENCE [LARGE SCALE GENOMIC DNA]</scope>
    <source>
        <strain evidence="13">DSM 2380 / NBRC 103641 / GraBd1</strain>
    </source>
</reference>
<comment type="similarity">
    <text evidence="2 7">Belongs to the phosphohexose mutase family.</text>
</comment>
<dbReference type="InterPro" id="IPR016066">
    <property type="entry name" value="A-D-PHexomutase_CS"/>
</dbReference>
<dbReference type="NCBIfam" id="TIGR01132">
    <property type="entry name" value="pgm"/>
    <property type="match status" value="1"/>
</dbReference>
<dbReference type="HOGENOM" id="CLU_016950_8_1_7"/>
<evidence type="ECO:0000256" key="2">
    <source>
        <dbReference type="ARBA" id="ARBA00010231"/>
    </source>
</evidence>
<dbReference type="CDD" id="cd05801">
    <property type="entry name" value="PGM_like3"/>
    <property type="match status" value="1"/>
</dbReference>
<evidence type="ECO:0000313" key="13">
    <source>
        <dbReference type="Proteomes" id="UP000002534"/>
    </source>
</evidence>
<dbReference type="Pfam" id="PF02880">
    <property type="entry name" value="PGM_PMM_III"/>
    <property type="match status" value="1"/>
</dbReference>
<keyword evidence="3" id="KW-0597">Phosphoprotein</keyword>
<dbReference type="PROSITE" id="PS00710">
    <property type="entry name" value="PGM_PMM"/>
    <property type="match status" value="1"/>
</dbReference>
<name>Q3A327_SYNC1</name>
<dbReference type="GO" id="GO:0006166">
    <property type="term" value="P:purine ribonucleoside salvage"/>
    <property type="evidence" value="ECO:0007669"/>
    <property type="project" value="TreeGrafter"/>
</dbReference>
<dbReference type="EMBL" id="CP000142">
    <property type="protein sequence ID" value="ABA89230.1"/>
    <property type="molecule type" value="Genomic_DNA"/>
</dbReference>
<dbReference type="Pfam" id="PF00408">
    <property type="entry name" value="PGM_PMM_IV"/>
    <property type="match status" value="1"/>
</dbReference>
<evidence type="ECO:0000259" key="9">
    <source>
        <dbReference type="Pfam" id="PF02878"/>
    </source>
</evidence>
<dbReference type="Gene3D" id="3.40.120.10">
    <property type="entry name" value="Alpha-D-Glucose-1,6-Bisphosphate, subunit A, domain 3"/>
    <property type="match status" value="3"/>
</dbReference>
<evidence type="ECO:0000256" key="7">
    <source>
        <dbReference type="RuleBase" id="RU004326"/>
    </source>
</evidence>
<dbReference type="RefSeq" id="WP_011341740.1">
    <property type="nucleotide sequence ID" value="NC_007498.2"/>
</dbReference>
<dbReference type="OrthoDB" id="9806956at2"/>
<accession>Q3A327</accession>
<evidence type="ECO:0000256" key="6">
    <source>
        <dbReference type="ARBA" id="ARBA00023235"/>
    </source>
</evidence>
<dbReference type="SUPFAM" id="SSF53738">
    <property type="entry name" value="Phosphoglucomutase, first 3 domains"/>
    <property type="match status" value="3"/>
</dbReference>
<evidence type="ECO:0000313" key="12">
    <source>
        <dbReference type="EMBL" id="ABA89230.1"/>
    </source>
</evidence>
<dbReference type="FunFam" id="3.40.120.10:FF:000008">
    <property type="entry name" value="Alpha-D-glucose phosphate-specific phosphoglucomutase"/>
    <property type="match status" value="1"/>
</dbReference>
<feature type="domain" description="Alpha-D-phosphohexomutase alpha/beta/alpha" evidence="11">
    <location>
        <begin position="322"/>
        <end position="442"/>
    </location>
</feature>
<dbReference type="InterPro" id="IPR005845">
    <property type="entry name" value="A-D-PHexomutase_a/b/a-II"/>
</dbReference>
<keyword evidence="4 7" id="KW-0479">Metal-binding</keyword>
<dbReference type="eggNOG" id="COG0033">
    <property type="taxonomic scope" value="Bacteria"/>
</dbReference>
<dbReference type="PANTHER" id="PTHR45745:SF1">
    <property type="entry name" value="PHOSPHOGLUCOMUTASE 2B-RELATED"/>
    <property type="match status" value="1"/>
</dbReference>
<keyword evidence="13" id="KW-1185">Reference proteome</keyword>
<dbReference type="GO" id="GO:0008973">
    <property type="term" value="F:phosphopentomutase activity"/>
    <property type="evidence" value="ECO:0007669"/>
    <property type="project" value="TreeGrafter"/>
</dbReference>
<evidence type="ECO:0000256" key="4">
    <source>
        <dbReference type="ARBA" id="ARBA00022723"/>
    </source>
</evidence>
<keyword evidence="5 7" id="KW-0460">Magnesium</keyword>
<dbReference type="InterPro" id="IPR005846">
    <property type="entry name" value="A-D-PHexomutase_a/b/a-III"/>
</dbReference>
<evidence type="ECO:0000259" key="11">
    <source>
        <dbReference type="Pfam" id="PF02880"/>
    </source>
</evidence>
<keyword evidence="6" id="KW-0413">Isomerase</keyword>
<dbReference type="KEGG" id="pca:Pcar_1989"/>
<protein>
    <submittedName>
        <fullName evidence="12">Phosphoglucomutase</fullName>
    </submittedName>
</protein>
<dbReference type="InterPro" id="IPR036900">
    <property type="entry name" value="A-D-PHexomutase_C_sf"/>
</dbReference>
<evidence type="ECO:0000259" key="8">
    <source>
        <dbReference type="Pfam" id="PF00408"/>
    </source>
</evidence>
<gene>
    <name evidence="12" type="primary">pgm</name>
    <name evidence="12" type="ordered locus">Pcar_1989</name>
</gene>
<dbReference type="GO" id="GO:0004614">
    <property type="term" value="F:phosphoglucomutase activity"/>
    <property type="evidence" value="ECO:0007669"/>
    <property type="project" value="InterPro"/>
</dbReference>
<comment type="cofactor">
    <cofactor evidence="1">
        <name>Mg(2+)</name>
        <dbReference type="ChEBI" id="CHEBI:18420"/>
    </cofactor>
</comment>
<dbReference type="InterPro" id="IPR005843">
    <property type="entry name" value="A-D-PHexomutase_C"/>
</dbReference>
<dbReference type="InterPro" id="IPR005852">
    <property type="entry name" value="PGM_a-D-Glc-sp"/>
</dbReference>
<dbReference type="InterPro" id="IPR005844">
    <property type="entry name" value="A-D-PHexomutase_a/b/a-I"/>
</dbReference>
<dbReference type="Pfam" id="PF02879">
    <property type="entry name" value="PGM_PMM_II"/>
    <property type="match status" value="1"/>
</dbReference>
<feature type="domain" description="Alpha-D-phosphohexomutase C-terminal" evidence="8">
    <location>
        <begin position="491"/>
        <end position="536"/>
    </location>
</feature>
<evidence type="ECO:0000256" key="1">
    <source>
        <dbReference type="ARBA" id="ARBA00001946"/>
    </source>
</evidence>
<proteinExistence type="inferred from homology"/>
<dbReference type="STRING" id="338963.Pcar_1989"/>